<name>X1SD65_9ZZZZ</name>
<evidence type="ECO:0000256" key="1">
    <source>
        <dbReference type="SAM" id="MobiDB-lite"/>
    </source>
</evidence>
<comment type="caution">
    <text evidence="2">The sequence shown here is derived from an EMBL/GenBank/DDBJ whole genome shotgun (WGS) entry which is preliminary data.</text>
</comment>
<feature type="region of interest" description="Disordered" evidence="1">
    <location>
        <begin position="90"/>
        <end position="113"/>
    </location>
</feature>
<feature type="non-terminal residue" evidence="2">
    <location>
        <position position="1"/>
    </location>
</feature>
<organism evidence="2">
    <name type="scientific">marine sediment metagenome</name>
    <dbReference type="NCBI Taxonomy" id="412755"/>
    <lineage>
        <taxon>unclassified sequences</taxon>
        <taxon>metagenomes</taxon>
        <taxon>ecological metagenomes</taxon>
    </lineage>
</organism>
<protein>
    <submittedName>
        <fullName evidence="2">Uncharacterized protein</fullName>
    </submittedName>
</protein>
<reference evidence="2" key="1">
    <citation type="journal article" date="2014" name="Front. Microbiol.">
        <title>High frequency of phylogenetically diverse reductive dehalogenase-homologous genes in deep subseafloor sedimentary metagenomes.</title>
        <authorList>
            <person name="Kawai M."/>
            <person name="Futagami T."/>
            <person name="Toyoda A."/>
            <person name="Takaki Y."/>
            <person name="Nishi S."/>
            <person name="Hori S."/>
            <person name="Arai W."/>
            <person name="Tsubouchi T."/>
            <person name="Morono Y."/>
            <person name="Uchiyama I."/>
            <person name="Ito T."/>
            <person name="Fujiyama A."/>
            <person name="Inagaki F."/>
            <person name="Takami H."/>
        </authorList>
    </citation>
    <scope>NUCLEOTIDE SEQUENCE</scope>
    <source>
        <strain evidence="2">Expedition CK06-06</strain>
    </source>
</reference>
<sequence length="211" mass="23346">KGGVTKKLEDTIKALEQGQLKKALYLSEGNEKLSRQHHFVEEAARTCLANKGDKQACEAAIKEARNRVQDTVTLPIDDTSLEGLGDYLTEKKQPVEQTSPTQEASKSEQEKTDEELYEECEECHVAVAASRFADVCAETPEEAGASCELISKKLEDENTEPADWIKAMVQTAESAKGQAKEEMVGAVTELTDYLERRKSPLLEGLDKEEKP</sequence>
<evidence type="ECO:0000313" key="2">
    <source>
        <dbReference type="EMBL" id="GAI73365.1"/>
    </source>
</evidence>
<feature type="compositionally biased region" description="Polar residues" evidence="1">
    <location>
        <begin position="95"/>
        <end position="104"/>
    </location>
</feature>
<dbReference type="EMBL" id="BARW01011419">
    <property type="protein sequence ID" value="GAI73365.1"/>
    <property type="molecule type" value="Genomic_DNA"/>
</dbReference>
<gene>
    <name evidence="2" type="ORF">S12H4_22026</name>
</gene>
<dbReference type="AlphaFoldDB" id="X1SD65"/>
<proteinExistence type="predicted"/>
<accession>X1SD65</accession>